<dbReference type="EMBL" id="JAPFQA010000013">
    <property type="protein sequence ID" value="MCZ8547244.1"/>
    <property type="molecule type" value="Genomic_DNA"/>
</dbReference>
<proteinExistence type="predicted"/>
<dbReference type="SMART" id="SM00829">
    <property type="entry name" value="PKS_ER"/>
    <property type="match status" value="1"/>
</dbReference>
<dbReference type="SUPFAM" id="SSF51735">
    <property type="entry name" value="NAD(P)-binding Rossmann-fold domains"/>
    <property type="match status" value="1"/>
</dbReference>
<evidence type="ECO:0000259" key="1">
    <source>
        <dbReference type="SMART" id="SM00829"/>
    </source>
</evidence>
<dbReference type="InterPro" id="IPR036291">
    <property type="entry name" value="NAD(P)-bd_dom_sf"/>
</dbReference>
<dbReference type="InterPro" id="IPR013154">
    <property type="entry name" value="ADH-like_N"/>
</dbReference>
<name>A0ABT4R070_9HYPH</name>
<dbReference type="PANTHER" id="PTHR45033:SF2">
    <property type="entry name" value="ZINC-TYPE ALCOHOL DEHYDROGENASE-LIKE PROTEIN C1773.06C"/>
    <property type="match status" value="1"/>
</dbReference>
<dbReference type="InterPro" id="IPR020843">
    <property type="entry name" value="ER"/>
</dbReference>
<sequence>MKAIELQAPGGIDNLRLVELPMPDPGRQEMIIKVKATALNYRDVEIARGSYHTAFALPLIPLSDGVGEVVAVGAEVTRFEVGDRVCGTFWQRWVGGSFAMAEPFYQRGGPVDGLLSEFARLDEQAAVLAPPHMSDSEAATLPCAAVTAWHALFTEGRLKPGETVLSLGTGGVSLFAVQFAAAAGARVIVTSSSDDRLMRAKALGAHDGINYRSDPDWAKAVLALTDGRGADHIIEVGGPQSLAQSLRASARGAQINVIGYLGGSEGSVNPLDIFRRQATARGIPVGSRESFEAMNRAIAVNRLRPVIDRVFPWGQAAAAFHHLEHGSPFGKVVLDHAQGQ</sequence>
<protein>
    <submittedName>
        <fullName evidence="2">NAD(P)-dependent alcohol dehydrogenase</fullName>
    </submittedName>
</protein>
<comment type="caution">
    <text evidence="2">The sequence shown here is derived from an EMBL/GenBank/DDBJ whole genome shotgun (WGS) entry which is preliminary data.</text>
</comment>
<dbReference type="InterPro" id="IPR011032">
    <property type="entry name" value="GroES-like_sf"/>
</dbReference>
<dbReference type="Gene3D" id="3.40.50.720">
    <property type="entry name" value="NAD(P)-binding Rossmann-like Domain"/>
    <property type="match status" value="1"/>
</dbReference>
<keyword evidence="3" id="KW-1185">Reference proteome</keyword>
<dbReference type="RefSeq" id="WP_269907560.1">
    <property type="nucleotide sequence ID" value="NZ_JAPFQA010000013.1"/>
</dbReference>
<evidence type="ECO:0000313" key="3">
    <source>
        <dbReference type="Proteomes" id="UP001152178"/>
    </source>
</evidence>
<accession>A0ABT4R070</accession>
<dbReference type="Gene3D" id="3.90.180.10">
    <property type="entry name" value="Medium-chain alcohol dehydrogenases, catalytic domain"/>
    <property type="match status" value="1"/>
</dbReference>
<dbReference type="CDD" id="cd08276">
    <property type="entry name" value="MDR7"/>
    <property type="match status" value="1"/>
</dbReference>
<dbReference type="SUPFAM" id="SSF50129">
    <property type="entry name" value="GroES-like"/>
    <property type="match status" value="1"/>
</dbReference>
<dbReference type="Pfam" id="PF00107">
    <property type="entry name" value="ADH_zinc_N"/>
    <property type="match status" value="1"/>
</dbReference>
<feature type="domain" description="Enoyl reductase (ER)" evidence="1">
    <location>
        <begin position="10"/>
        <end position="334"/>
    </location>
</feature>
<organism evidence="2 3">
    <name type="scientific">Mesorhizobium qingshengii</name>
    <dbReference type="NCBI Taxonomy" id="1165689"/>
    <lineage>
        <taxon>Bacteria</taxon>
        <taxon>Pseudomonadati</taxon>
        <taxon>Pseudomonadota</taxon>
        <taxon>Alphaproteobacteria</taxon>
        <taxon>Hyphomicrobiales</taxon>
        <taxon>Phyllobacteriaceae</taxon>
        <taxon>Mesorhizobium</taxon>
    </lineage>
</organism>
<dbReference type="InterPro" id="IPR052711">
    <property type="entry name" value="Zinc_ADH-like"/>
</dbReference>
<dbReference type="Proteomes" id="UP001152178">
    <property type="component" value="Unassembled WGS sequence"/>
</dbReference>
<gene>
    <name evidence="2" type="ORF">OOJ09_23890</name>
</gene>
<dbReference type="InterPro" id="IPR013149">
    <property type="entry name" value="ADH-like_C"/>
</dbReference>
<reference evidence="2" key="1">
    <citation type="submission" date="2022-11" db="EMBL/GenBank/DDBJ databases">
        <authorList>
            <person name="Coimbra C."/>
        </authorList>
    </citation>
    <scope>NUCLEOTIDE SEQUENCE</scope>
    <source>
        <strain evidence="2">Jales19</strain>
    </source>
</reference>
<evidence type="ECO:0000313" key="2">
    <source>
        <dbReference type="EMBL" id="MCZ8547244.1"/>
    </source>
</evidence>
<dbReference type="Pfam" id="PF08240">
    <property type="entry name" value="ADH_N"/>
    <property type="match status" value="1"/>
</dbReference>
<dbReference type="PANTHER" id="PTHR45033">
    <property type="match status" value="1"/>
</dbReference>